<dbReference type="RefSeq" id="WP_346074776.1">
    <property type="nucleotide sequence ID" value="NZ_BAABFF010000001.1"/>
</dbReference>
<dbReference type="EMBL" id="BAABFF010000001">
    <property type="protein sequence ID" value="GAA4562677.1"/>
    <property type="molecule type" value="Genomic_DNA"/>
</dbReference>
<dbReference type="InterPro" id="IPR014001">
    <property type="entry name" value="Helicase_ATP-bd"/>
</dbReference>
<evidence type="ECO:0000256" key="1">
    <source>
        <dbReference type="ARBA" id="ARBA00022801"/>
    </source>
</evidence>
<dbReference type="Gene3D" id="3.40.50.300">
    <property type="entry name" value="P-loop containing nucleotide triphosphate hydrolases"/>
    <property type="match status" value="1"/>
</dbReference>
<comment type="caution">
    <text evidence="3">The sequence shown here is derived from an EMBL/GenBank/DDBJ whole genome shotgun (WGS) entry which is preliminary data.</text>
</comment>
<keyword evidence="1" id="KW-0378">Hydrolase</keyword>
<evidence type="ECO:0000313" key="4">
    <source>
        <dbReference type="Proteomes" id="UP001500691"/>
    </source>
</evidence>
<name>A0ABP8S5D7_9ACTN</name>
<dbReference type="Pfam" id="PF00176">
    <property type="entry name" value="SNF2-rel_dom"/>
    <property type="match status" value="1"/>
</dbReference>
<dbReference type="InterPro" id="IPR000330">
    <property type="entry name" value="SNF2_N"/>
</dbReference>
<evidence type="ECO:0000313" key="3">
    <source>
        <dbReference type="EMBL" id="GAA4562677.1"/>
    </source>
</evidence>
<organism evidence="3 4">
    <name type="scientific">Actinocorallia cavernae</name>
    <dbReference type="NCBI Taxonomy" id="328075"/>
    <lineage>
        <taxon>Bacteria</taxon>
        <taxon>Bacillati</taxon>
        <taxon>Actinomycetota</taxon>
        <taxon>Actinomycetes</taxon>
        <taxon>Streptosporangiales</taxon>
        <taxon>Thermomonosporaceae</taxon>
        <taxon>Actinocorallia</taxon>
    </lineage>
</organism>
<dbReference type="PROSITE" id="PS51192">
    <property type="entry name" value="HELICASE_ATP_BIND_1"/>
    <property type="match status" value="1"/>
</dbReference>
<keyword evidence="4" id="KW-1185">Reference proteome</keyword>
<dbReference type="Proteomes" id="UP001500691">
    <property type="component" value="Unassembled WGS sequence"/>
</dbReference>
<dbReference type="InterPro" id="IPR002464">
    <property type="entry name" value="DNA/RNA_helicase_DEAH_CS"/>
</dbReference>
<dbReference type="SUPFAM" id="SSF52540">
    <property type="entry name" value="P-loop containing nucleoside triphosphate hydrolases"/>
    <property type="match status" value="1"/>
</dbReference>
<evidence type="ECO:0000259" key="2">
    <source>
        <dbReference type="PROSITE" id="PS51192"/>
    </source>
</evidence>
<reference evidence="4" key="1">
    <citation type="journal article" date="2019" name="Int. J. Syst. Evol. Microbiol.">
        <title>The Global Catalogue of Microorganisms (GCM) 10K type strain sequencing project: providing services to taxonomists for standard genome sequencing and annotation.</title>
        <authorList>
            <consortium name="The Broad Institute Genomics Platform"/>
            <consortium name="The Broad Institute Genome Sequencing Center for Infectious Disease"/>
            <person name="Wu L."/>
            <person name="Ma J."/>
        </authorList>
    </citation>
    <scope>NUCLEOTIDE SEQUENCE [LARGE SCALE GENOMIC DNA]</scope>
    <source>
        <strain evidence="4">JCM 13278</strain>
    </source>
</reference>
<gene>
    <name evidence="3" type="ORF">GCM10023100_00020</name>
</gene>
<protein>
    <recommendedName>
        <fullName evidence="2">Helicase ATP-binding domain-containing protein</fullName>
    </recommendedName>
</protein>
<dbReference type="InterPro" id="IPR027417">
    <property type="entry name" value="P-loop_NTPase"/>
</dbReference>
<dbReference type="PROSITE" id="PS00690">
    <property type="entry name" value="DEAH_ATP_HELICASE"/>
    <property type="match status" value="1"/>
</dbReference>
<sequence length="168" mass="19126">MAGEVIRRFNLAGSGPVLVVCPAHIKQSVWRRRLGEWQLNGVHVLSYPQLLLRVRRLVRRGADWNSYGLVVLDEAHCLRNSNTWRWALNQLLAHQPVRPKVLMLSATPVQNRGRDLTELLRIAAPLREVSDDPSIRAVFPSRNWRSCANTPTCWASRTCNVCTPNWTG</sequence>
<feature type="domain" description="Helicase ATP-binding" evidence="2">
    <location>
        <begin position="1"/>
        <end position="126"/>
    </location>
</feature>
<proteinExistence type="predicted"/>
<accession>A0ABP8S5D7</accession>